<keyword evidence="8" id="KW-1185">Reference proteome</keyword>
<gene>
    <name evidence="7" type="ORF">ACFSYH_08100</name>
</gene>
<feature type="transmembrane region" description="Helical" evidence="6">
    <location>
        <begin position="183"/>
        <end position="203"/>
    </location>
</feature>
<keyword evidence="2" id="KW-1003">Cell membrane</keyword>
<feature type="transmembrane region" description="Helical" evidence="6">
    <location>
        <begin position="87"/>
        <end position="105"/>
    </location>
</feature>
<name>A0ABW5XDG2_9MICO</name>
<keyword evidence="5 6" id="KW-0472">Membrane</keyword>
<keyword evidence="3 6" id="KW-0812">Transmembrane</keyword>
<feature type="transmembrane region" description="Helical" evidence="6">
    <location>
        <begin position="239"/>
        <end position="256"/>
    </location>
</feature>
<evidence type="ECO:0000256" key="1">
    <source>
        <dbReference type="ARBA" id="ARBA00004651"/>
    </source>
</evidence>
<organism evidence="7 8">
    <name type="scientific">Populibacterium corticicola</name>
    <dbReference type="NCBI Taxonomy" id="1812826"/>
    <lineage>
        <taxon>Bacteria</taxon>
        <taxon>Bacillati</taxon>
        <taxon>Actinomycetota</taxon>
        <taxon>Actinomycetes</taxon>
        <taxon>Micrococcales</taxon>
        <taxon>Jonesiaceae</taxon>
        <taxon>Populibacterium</taxon>
    </lineage>
</organism>
<evidence type="ECO:0000256" key="2">
    <source>
        <dbReference type="ARBA" id="ARBA00022475"/>
    </source>
</evidence>
<accession>A0ABW5XDG2</accession>
<evidence type="ECO:0000256" key="3">
    <source>
        <dbReference type="ARBA" id="ARBA00022692"/>
    </source>
</evidence>
<feature type="transmembrane region" description="Helical" evidence="6">
    <location>
        <begin position="215"/>
        <end position="232"/>
    </location>
</feature>
<dbReference type="RefSeq" id="WP_377466394.1">
    <property type="nucleotide sequence ID" value="NZ_JBHUOP010000003.1"/>
</dbReference>
<evidence type="ECO:0000313" key="7">
    <source>
        <dbReference type="EMBL" id="MFD2840530.1"/>
    </source>
</evidence>
<feature type="transmembrane region" description="Helical" evidence="6">
    <location>
        <begin position="133"/>
        <end position="155"/>
    </location>
</feature>
<comment type="subcellular location">
    <subcellularLocation>
        <location evidence="1">Cell membrane</location>
        <topology evidence="1">Multi-pass membrane protein</topology>
    </subcellularLocation>
</comment>
<reference evidence="8" key="1">
    <citation type="journal article" date="2019" name="Int. J. Syst. Evol. Microbiol.">
        <title>The Global Catalogue of Microorganisms (GCM) 10K type strain sequencing project: providing services to taxonomists for standard genome sequencing and annotation.</title>
        <authorList>
            <consortium name="The Broad Institute Genomics Platform"/>
            <consortium name="The Broad Institute Genome Sequencing Center for Infectious Disease"/>
            <person name="Wu L."/>
            <person name="Ma J."/>
        </authorList>
    </citation>
    <scope>NUCLEOTIDE SEQUENCE [LARGE SCALE GENOMIC DNA]</scope>
    <source>
        <strain evidence="8">KCTC 33576</strain>
    </source>
</reference>
<dbReference type="Pfam" id="PF02653">
    <property type="entry name" value="BPD_transp_2"/>
    <property type="match status" value="1"/>
</dbReference>
<evidence type="ECO:0000256" key="4">
    <source>
        <dbReference type="ARBA" id="ARBA00022989"/>
    </source>
</evidence>
<keyword evidence="4 6" id="KW-1133">Transmembrane helix</keyword>
<evidence type="ECO:0000256" key="6">
    <source>
        <dbReference type="SAM" id="Phobius"/>
    </source>
</evidence>
<dbReference type="InterPro" id="IPR001851">
    <property type="entry name" value="ABC_transp_permease"/>
</dbReference>
<dbReference type="EMBL" id="JBHUOP010000003">
    <property type="protein sequence ID" value="MFD2840530.1"/>
    <property type="molecule type" value="Genomic_DNA"/>
</dbReference>
<sequence>MIEILLAGAIATGTAILLPALGELLTQRAGITNLGTEGAMLAGALTGVIMGISTGSPWLGIGAGILAGAAVAALFAWAVVFRGTNQLATGLIVWFLLFGLTSMFGREYNGQVLPPIGKLAIPGLSDLPFVGSILFHQSPIVYLGFALIAGVWWLLTRSRVGLLIRATGERPLVVAAAGNRPRLIQFLTTTLGGGLSGLGGSYLSVGVVGNWSNNMTNGYGFIAVTVVIFAAWRTNWATVGSYLFGAAITFASQLQARGFAVNQYLLDALPYLLTLVVLVVISSQRKAAPEALNAALAAR</sequence>
<feature type="transmembrane region" description="Helical" evidence="6">
    <location>
        <begin position="262"/>
        <end position="281"/>
    </location>
</feature>
<proteinExistence type="predicted"/>
<comment type="caution">
    <text evidence="7">The sequence shown here is derived from an EMBL/GenBank/DDBJ whole genome shotgun (WGS) entry which is preliminary data.</text>
</comment>
<dbReference type="Proteomes" id="UP001597391">
    <property type="component" value="Unassembled WGS sequence"/>
</dbReference>
<evidence type="ECO:0000313" key="8">
    <source>
        <dbReference type="Proteomes" id="UP001597391"/>
    </source>
</evidence>
<dbReference type="PANTHER" id="PTHR43370">
    <property type="entry name" value="SUGAR ABC TRANSPORTER INTEGRAL MEMBRANE PROTEIN-RELATED"/>
    <property type="match status" value="1"/>
</dbReference>
<dbReference type="PANTHER" id="PTHR43370:SF2">
    <property type="entry name" value="ABC TRANSPORTER PERMEASE PROTEIN"/>
    <property type="match status" value="1"/>
</dbReference>
<protein>
    <submittedName>
        <fullName evidence="7">ABC transporter permease</fullName>
    </submittedName>
</protein>
<evidence type="ECO:0000256" key="5">
    <source>
        <dbReference type="ARBA" id="ARBA00023136"/>
    </source>
</evidence>
<feature type="transmembrane region" description="Helical" evidence="6">
    <location>
        <begin position="58"/>
        <end position="80"/>
    </location>
</feature>